<dbReference type="RefSeq" id="WP_106041656.1">
    <property type="nucleotide sequence ID" value="NZ_CP027231.1"/>
</dbReference>
<dbReference type="Proteomes" id="UP000238304">
    <property type="component" value="Chromosome"/>
</dbReference>
<sequence>MDYRNRQILQIALPSIVSNITVPLLGLIDVGIVGHLGSPAYIGAIAVGGMLFNIIYWIFGFLRMGTGGLTSQAYGKRDLPETVRLLLRSVGIGLTVAFCLIALQVPIRQGAFLLIHPTNEIKELATLYFHICIWGAPAMLGLYGLTGWFIGMQNSRIPMYIAITQNIINIVASLCLVYLCGMKVEGVALGTLIAQYAGFLMGIMLWMLHYGRLKKFLKVQNGKLRMTECGKKEKIWEKEAMYRFFQVNRDIFLRTLCVVAVTLFFTSAGASQGEIILAVNTLLMQLFTLFSYVMDGFAYAGEALSGRYIGARNREALTDTIRLLFGWGAMMTTLFTLFYMLGGNAFLALLTDDKEVIAAADAYFYWALAIPVAGTAAFIWDGVFIGATATRGMLLSMTAATISFFALYYGFHAMLGNHALWLAFLVYLFMRGAIQTRLSGKVIRDSFASSPS</sequence>
<feature type="transmembrane region" description="Helical" evidence="6">
    <location>
        <begin position="417"/>
        <end position="434"/>
    </location>
</feature>
<dbReference type="InterPro" id="IPR002528">
    <property type="entry name" value="MATE_fam"/>
</dbReference>
<proteinExistence type="inferred from homology"/>
<keyword evidence="3 6" id="KW-0812">Transmembrane</keyword>
<keyword evidence="5 6" id="KW-0472">Membrane</keyword>
<feature type="transmembrane region" description="Helical" evidence="6">
    <location>
        <begin position="12"/>
        <end position="34"/>
    </location>
</feature>
<evidence type="ECO:0000256" key="1">
    <source>
        <dbReference type="ARBA" id="ARBA00004141"/>
    </source>
</evidence>
<dbReference type="CDD" id="cd13136">
    <property type="entry name" value="MATE_DinF_like"/>
    <property type="match status" value="1"/>
</dbReference>
<protein>
    <submittedName>
        <fullName evidence="7">MATE family efflux transporter</fullName>
    </submittedName>
</protein>
<gene>
    <name evidence="7" type="ORF">C4H11_09980</name>
</gene>
<feature type="transmembrane region" description="Helical" evidence="6">
    <location>
        <begin position="187"/>
        <end position="208"/>
    </location>
</feature>
<feature type="transmembrane region" description="Helical" evidence="6">
    <location>
        <begin position="157"/>
        <end position="181"/>
    </location>
</feature>
<dbReference type="EMBL" id="CP027231">
    <property type="protein sequence ID" value="AVM53213.1"/>
    <property type="molecule type" value="Genomic_DNA"/>
</dbReference>
<evidence type="ECO:0000256" key="6">
    <source>
        <dbReference type="SAM" id="Phobius"/>
    </source>
</evidence>
<keyword evidence="8" id="KW-1185">Reference proteome</keyword>
<name>A0ABM6T8X2_9BACE</name>
<dbReference type="NCBIfam" id="TIGR00797">
    <property type="entry name" value="matE"/>
    <property type="match status" value="1"/>
</dbReference>
<feature type="transmembrane region" description="Helical" evidence="6">
    <location>
        <begin position="85"/>
        <end position="107"/>
    </location>
</feature>
<feature type="transmembrane region" description="Helical" evidence="6">
    <location>
        <begin position="40"/>
        <end position="64"/>
    </location>
</feature>
<dbReference type="PANTHER" id="PTHR42893:SF46">
    <property type="entry name" value="PROTEIN DETOXIFICATION 44, CHLOROPLASTIC"/>
    <property type="match status" value="1"/>
</dbReference>
<evidence type="ECO:0000256" key="5">
    <source>
        <dbReference type="ARBA" id="ARBA00023136"/>
    </source>
</evidence>
<keyword evidence="4 6" id="KW-1133">Transmembrane helix</keyword>
<evidence type="ECO:0000256" key="4">
    <source>
        <dbReference type="ARBA" id="ARBA00022989"/>
    </source>
</evidence>
<comment type="subcellular location">
    <subcellularLocation>
        <location evidence="1">Membrane</location>
        <topology evidence="1">Multi-pass membrane protein</topology>
    </subcellularLocation>
</comment>
<feature type="transmembrane region" description="Helical" evidence="6">
    <location>
        <begin position="362"/>
        <end position="380"/>
    </location>
</feature>
<evidence type="ECO:0000256" key="2">
    <source>
        <dbReference type="ARBA" id="ARBA00010199"/>
    </source>
</evidence>
<accession>A0ABM6T8X2</accession>
<evidence type="ECO:0000256" key="3">
    <source>
        <dbReference type="ARBA" id="ARBA00022692"/>
    </source>
</evidence>
<comment type="similarity">
    <text evidence="2">Belongs to the multi antimicrobial extrusion (MATE) (TC 2.A.66.1) family.</text>
</comment>
<organism evidence="7 8">
    <name type="scientific">Bacteroides zoogleoformans</name>
    <dbReference type="NCBI Taxonomy" id="28119"/>
    <lineage>
        <taxon>Bacteria</taxon>
        <taxon>Pseudomonadati</taxon>
        <taxon>Bacteroidota</taxon>
        <taxon>Bacteroidia</taxon>
        <taxon>Bacteroidales</taxon>
        <taxon>Bacteroidaceae</taxon>
        <taxon>Bacteroides</taxon>
    </lineage>
</organism>
<evidence type="ECO:0000313" key="7">
    <source>
        <dbReference type="EMBL" id="AVM53213.1"/>
    </source>
</evidence>
<feature type="transmembrane region" description="Helical" evidence="6">
    <location>
        <begin position="251"/>
        <end position="269"/>
    </location>
</feature>
<feature type="transmembrane region" description="Helical" evidence="6">
    <location>
        <begin position="127"/>
        <end position="150"/>
    </location>
</feature>
<dbReference type="Pfam" id="PF01554">
    <property type="entry name" value="MatE"/>
    <property type="match status" value="2"/>
</dbReference>
<reference evidence="7 8" key="1">
    <citation type="submission" date="2018-02" db="EMBL/GenBank/DDBJ databases">
        <authorList>
            <person name="Holder M.E."/>
            <person name="Ajami N.J."/>
            <person name="Petrosino J.F."/>
        </authorList>
    </citation>
    <scope>NUCLEOTIDE SEQUENCE [LARGE SCALE GENOMIC DNA]</scope>
    <source>
        <strain evidence="7 8">ATCC 33285</strain>
    </source>
</reference>
<dbReference type="InterPro" id="IPR044644">
    <property type="entry name" value="DinF-like"/>
</dbReference>
<feature type="transmembrane region" description="Helical" evidence="6">
    <location>
        <begin position="275"/>
        <end position="300"/>
    </location>
</feature>
<dbReference type="PANTHER" id="PTHR42893">
    <property type="entry name" value="PROTEIN DETOXIFICATION 44, CHLOROPLASTIC-RELATED"/>
    <property type="match status" value="1"/>
</dbReference>
<evidence type="ECO:0000313" key="8">
    <source>
        <dbReference type="Proteomes" id="UP000238304"/>
    </source>
</evidence>
<feature type="transmembrane region" description="Helical" evidence="6">
    <location>
        <begin position="392"/>
        <end position="411"/>
    </location>
</feature>
<feature type="transmembrane region" description="Helical" evidence="6">
    <location>
        <begin position="321"/>
        <end position="342"/>
    </location>
</feature>